<sequence length="114" mass="11980">MCLGLPMCIETIAGWSGRCRYGDALHVVDLSLLPEAHPGDHVLVFLGAGRRLLDADEAERIALALAAVEAVMRGDTTSVDAAFADLAGREPMLPPHLAAALAAQHATKPEETTP</sequence>
<name>A0ABU0DKG4_9HYPH</name>
<dbReference type="EMBL" id="JAUSUH010000007">
    <property type="protein sequence ID" value="MDQ0348730.1"/>
    <property type="molecule type" value="Genomic_DNA"/>
</dbReference>
<dbReference type="Pfam" id="PF01455">
    <property type="entry name" value="HupF_HypC"/>
    <property type="match status" value="1"/>
</dbReference>
<evidence type="ECO:0000313" key="3">
    <source>
        <dbReference type="Proteomes" id="UP001238467"/>
    </source>
</evidence>
<protein>
    <submittedName>
        <fullName evidence="2">Hydrogenase expression/formation protein HypC</fullName>
    </submittedName>
</protein>
<dbReference type="PANTHER" id="PTHR35177">
    <property type="entry name" value="HYDROGENASE MATURATION FACTOR HYBG"/>
    <property type="match status" value="1"/>
</dbReference>
<dbReference type="PRINTS" id="PR00445">
    <property type="entry name" value="HUPFHYPC"/>
</dbReference>
<keyword evidence="3" id="KW-1185">Reference proteome</keyword>
<comment type="similarity">
    <text evidence="1">Belongs to the HupF/HypC family.</text>
</comment>
<gene>
    <name evidence="2" type="ORF">J2S76_003164</name>
</gene>
<evidence type="ECO:0000256" key="1">
    <source>
        <dbReference type="ARBA" id="ARBA00006018"/>
    </source>
</evidence>
<dbReference type="Gene3D" id="2.30.30.140">
    <property type="match status" value="1"/>
</dbReference>
<accession>A0ABU0DKG4</accession>
<dbReference type="Proteomes" id="UP001238467">
    <property type="component" value="Unassembled WGS sequence"/>
</dbReference>
<comment type="caution">
    <text evidence="2">The sequence shown here is derived from an EMBL/GenBank/DDBJ whole genome shotgun (WGS) entry which is preliminary data.</text>
</comment>
<organism evidence="2 3">
    <name type="scientific">Ancylobacter vacuolatus</name>
    <dbReference type="NCBI Taxonomy" id="223389"/>
    <lineage>
        <taxon>Bacteria</taxon>
        <taxon>Pseudomonadati</taxon>
        <taxon>Pseudomonadota</taxon>
        <taxon>Alphaproteobacteria</taxon>
        <taxon>Hyphomicrobiales</taxon>
        <taxon>Xanthobacteraceae</taxon>
        <taxon>Ancylobacter</taxon>
    </lineage>
</organism>
<evidence type="ECO:0000313" key="2">
    <source>
        <dbReference type="EMBL" id="MDQ0348730.1"/>
    </source>
</evidence>
<reference evidence="2 3" key="1">
    <citation type="submission" date="2023-07" db="EMBL/GenBank/DDBJ databases">
        <title>Genomic Encyclopedia of Type Strains, Phase IV (KMG-IV): sequencing the most valuable type-strain genomes for metagenomic binning, comparative biology and taxonomic classification.</title>
        <authorList>
            <person name="Goeker M."/>
        </authorList>
    </citation>
    <scope>NUCLEOTIDE SEQUENCE [LARGE SCALE GENOMIC DNA]</scope>
    <source>
        <strain evidence="2 3">DSM 1277</strain>
    </source>
</reference>
<dbReference type="NCBIfam" id="TIGR00074">
    <property type="entry name" value="hypC_hupF"/>
    <property type="match status" value="1"/>
</dbReference>
<proteinExistence type="inferred from homology"/>
<dbReference type="PANTHER" id="PTHR35177:SF2">
    <property type="entry name" value="HYDROGENASE MATURATION FACTOR HYBG"/>
    <property type="match status" value="1"/>
</dbReference>
<dbReference type="InterPro" id="IPR001109">
    <property type="entry name" value="Hydrogenase_HupF/HypC"/>
</dbReference>
<dbReference type="SUPFAM" id="SSF159127">
    <property type="entry name" value="HupF/HypC-like"/>
    <property type="match status" value="1"/>
</dbReference>
<dbReference type="RefSeq" id="WP_307061794.1">
    <property type="nucleotide sequence ID" value="NZ_JAUSUH010000007.1"/>
</dbReference>